<keyword evidence="5 8" id="KW-1133">Transmembrane helix</keyword>
<keyword evidence="3" id="KW-1003">Cell membrane</keyword>
<feature type="transmembrane region" description="Helical" evidence="8">
    <location>
        <begin position="652"/>
        <end position="670"/>
    </location>
</feature>
<dbReference type="STRING" id="859654.BVAF_073"/>
<dbReference type="Pfam" id="PF00924">
    <property type="entry name" value="MS_channel_2nd"/>
    <property type="match status" value="1"/>
</dbReference>
<organism evidence="14 15">
    <name type="scientific">Blochmanniella vafra (strain BVAF)</name>
    <dbReference type="NCBI Taxonomy" id="859654"/>
    <lineage>
        <taxon>Bacteria</taxon>
        <taxon>Pseudomonadati</taxon>
        <taxon>Pseudomonadota</taxon>
        <taxon>Gammaproteobacteria</taxon>
        <taxon>Enterobacterales</taxon>
        <taxon>Enterobacteriaceae</taxon>
        <taxon>ant endosymbionts</taxon>
        <taxon>Candidatus Blochmanniella</taxon>
    </lineage>
</organism>
<sequence length="1130" mass="132058">MGLHKYISKFILAIIYINICACCTFITKASSCNFLNEEKIKKDLQQIEKLDHINNNQKTTINLLKSALYFIAEKKTSNEKINEYQHIINNFSYIILKLQKEYNNINEQPTNIYQNLTIQELKQKIFQVNNQLINLSEQLVQEEDQLHSIYEALRLLPQQQVTIKHILHNLEQQQILFTNSNIEYAQFISFQAERSANRLKLVELELAQLSSNNRKELIKLKITLIKKKYNYTNNLLKILKNQLTHLRHKEADQTIAYTEKILKEQHDTLPKSIKIQLYMNHDLSLLITQQTQDMNNIILRQREIETHISQVNQVFSNLIEQSQWINKSPILGETLRSQVTNLPKKPKFQQLDNDMAQLKAKRLQYENYINKIPDLILNSKQDNELELTFIQKSILTKQLHTQRELITSLLNNYDNQILELTKLKLLYDQLKDSLQAVQQATHRYLFWTADICPITISYPRYVYQDICKLLTNHSFHNQIKSAFYMIVTNQSTLIPMIFCFIISLGLHFGARHYYYKFLETTSNYVGKVNQDNFLITFYNIWSTIFIALPIPILWISIGYNLNHTCWLYPIIVSIGNGMNATAFMLWIFITSGYFASPKGLFIVHFGWSKKRIQQVFSKNYFWSTTIIIILITSCVVFNHYNNREFSNTLGRLCFFILCMYLTYITINLKRSGLPLYLNKHDSSNNIINQSLWNIMIIAPIISAISCAIGYLSVAQEILIRLEKSLFIWVLLLITYYIIRRWMLIQRRRIAFKRSQENQGIQFITKHYKQSHSKHKLITKERPIIINNHKKFLDLDSISAQSLQLIKSIVTLTALILISLLWSELRFAFSFLENITLWDVKSTIKGIENIQPITLNNFLTVIVVIIITTITVRKLPAFLELTLLQYLNFTPSTEYAIITLTKYILMVLGGLTGCSLIGIEWVKIQWLIAALGVGLGFGLQEIFANFISGLMILFEKPIRIGDTITMRNFTGNVTRINIRATILTDWDHKEIIVPNKEFITKKFINWSLSDTTTRVILRIPTPIQIDTKKMIQVLMEIIKSSPLSLDTPPPEVYLVDFQQGLPILEIRIYTSDIKSRVPLRHQINISIIEYYKNNGLKLPCFPIYICKEHMTTVDFPSYNQNTHLNEIKPTY</sequence>
<dbReference type="InterPro" id="IPR025692">
    <property type="entry name" value="MscS_IM_dom1"/>
</dbReference>
<dbReference type="Gene3D" id="1.10.287.1260">
    <property type="match status" value="1"/>
</dbReference>
<keyword evidence="15" id="KW-1185">Reference proteome</keyword>
<evidence type="ECO:0000313" key="14">
    <source>
        <dbReference type="EMBL" id="ADV33483.1"/>
    </source>
</evidence>
<comment type="similarity">
    <text evidence="2">Belongs to the MscS (TC 1.A.23) family.</text>
</comment>
<dbReference type="InterPro" id="IPR024393">
    <property type="entry name" value="MscS_porin"/>
</dbReference>
<protein>
    <submittedName>
        <fullName evidence="14">Membrane protein/mechanosensitive ion channel</fullName>
    </submittedName>
</protein>
<feature type="domain" description="Mechanosensitive ion channel MscS" evidence="9">
    <location>
        <begin position="941"/>
        <end position="1006"/>
    </location>
</feature>
<dbReference type="HOGENOM" id="CLU_007829_2_0_6"/>
<evidence type="ECO:0000256" key="2">
    <source>
        <dbReference type="ARBA" id="ARBA00008017"/>
    </source>
</evidence>
<dbReference type="OrthoDB" id="9799209at2"/>
<name>E8Q6P2_BLOVB</name>
<feature type="coiled-coil region" evidence="7">
    <location>
        <begin position="118"/>
        <end position="145"/>
    </location>
</feature>
<dbReference type="AlphaFoldDB" id="E8Q6P2"/>
<evidence type="ECO:0000256" key="5">
    <source>
        <dbReference type="ARBA" id="ARBA00022989"/>
    </source>
</evidence>
<feature type="transmembrane region" description="Helical" evidence="8">
    <location>
        <begin position="690"/>
        <end position="713"/>
    </location>
</feature>
<keyword evidence="4 8" id="KW-0812">Transmembrane</keyword>
<dbReference type="Gene3D" id="2.30.30.60">
    <property type="match status" value="1"/>
</dbReference>
<dbReference type="InterPro" id="IPR049278">
    <property type="entry name" value="MS_channel_C"/>
</dbReference>
<comment type="subcellular location">
    <subcellularLocation>
        <location evidence="1">Cell membrane</location>
        <topology evidence="1">Multi-pass membrane protein</topology>
    </subcellularLocation>
</comment>
<dbReference type="InterPro" id="IPR023408">
    <property type="entry name" value="MscS_beta-dom_sf"/>
</dbReference>
<dbReference type="SUPFAM" id="SSF82861">
    <property type="entry name" value="Mechanosensitive channel protein MscS (YggB), transmembrane region"/>
    <property type="match status" value="1"/>
</dbReference>
<feature type="transmembrane region" description="Helical" evidence="8">
    <location>
        <begin position="725"/>
        <end position="744"/>
    </location>
</feature>
<evidence type="ECO:0000256" key="7">
    <source>
        <dbReference type="SAM" id="Coils"/>
    </source>
</evidence>
<feature type="transmembrane region" description="Helical" evidence="8">
    <location>
        <begin position="852"/>
        <end position="874"/>
    </location>
</feature>
<proteinExistence type="inferred from homology"/>
<dbReference type="InterPro" id="IPR010920">
    <property type="entry name" value="LSM_dom_sf"/>
</dbReference>
<dbReference type="InterPro" id="IPR006685">
    <property type="entry name" value="MscS_channel_2nd"/>
</dbReference>
<dbReference type="InterPro" id="IPR011014">
    <property type="entry name" value="MscS_channel_TM-2"/>
</dbReference>
<feature type="transmembrane region" description="Helical" evidence="8">
    <location>
        <begin position="925"/>
        <end position="953"/>
    </location>
</feature>
<dbReference type="Pfam" id="PF21082">
    <property type="entry name" value="MS_channel_3rd"/>
    <property type="match status" value="1"/>
</dbReference>
<evidence type="ECO:0000256" key="3">
    <source>
        <dbReference type="ARBA" id="ARBA00022475"/>
    </source>
</evidence>
<feature type="transmembrane region" description="Helical" evidence="8">
    <location>
        <begin position="534"/>
        <end position="554"/>
    </location>
</feature>
<dbReference type="GO" id="GO:0005886">
    <property type="term" value="C:plasma membrane"/>
    <property type="evidence" value="ECO:0007669"/>
    <property type="project" value="UniProtKB-SubCell"/>
</dbReference>
<evidence type="ECO:0000256" key="6">
    <source>
        <dbReference type="ARBA" id="ARBA00023136"/>
    </source>
</evidence>
<evidence type="ECO:0000259" key="9">
    <source>
        <dbReference type="Pfam" id="PF00924"/>
    </source>
</evidence>
<feature type="transmembrane region" description="Helical" evidence="8">
    <location>
        <begin position="620"/>
        <end position="640"/>
    </location>
</feature>
<reference evidence="14 15" key="1">
    <citation type="journal article" date="2010" name="BMC Genomics">
        <title>Unprecedented loss of ammonia assimilation capability in a urease-encoding bacterial mutualist.</title>
        <authorList>
            <person name="Williams L.E."/>
            <person name="Wernegreen J.J."/>
        </authorList>
    </citation>
    <scope>NUCLEOTIDE SEQUENCE [LARGE SCALE GENOMIC DNA]</scope>
    <source>
        <strain evidence="14 15">BVAF</strain>
    </source>
</reference>
<gene>
    <name evidence="14" type="primary">yjeP</name>
    <name evidence="14" type="ordered locus">BVAF_073</name>
</gene>
<feature type="transmembrane region" description="Helical" evidence="8">
    <location>
        <begin position="894"/>
        <end position="918"/>
    </location>
</feature>
<dbReference type="Gene3D" id="3.30.70.100">
    <property type="match status" value="1"/>
</dbReference>
<evidence type="ECO:0000259" key="11">
    <source>
        <dbReference type="Pfam" id="PF12795"/>
    </source>
</evidence>
<evidence type="ECO:0000259" key="13">
    <source>
        <dbReference type="Pfam" id="PF21088"/>
    </source>
</evidence>
<feature type="domain" description="Mechanosensitive ion channel MscS C-terminal" evidence="12">
    <location>
        <begin position="1024"/>
        <end position="1096"/>
    </location>
</feature>
<feature type="transmembrane region" description="Helical" evidence="8">
    <location>
        <begin position="493"/>
        <end position="514"/>
    </location>
</feature>
<evidence type="ECO:0000259" key="12">
    <source>
        <dbReference type="Pfam" id="PF21082"/>
    </source>
</evidence>
<dbReference type="SUPFAM" id="SSF82689">
    <property type="entry name" value="Mechanosensitive channel protein MscS (YggB), C-terminal domain"/>
    <property type="match status" value="1"/>
</dbReference>
<dbReference type="Pfam" id="PF12795">
    <property type="entry name" value="MscS_porin"/>
    <property type="match status" value="1"/>
</dbReference>
<evidence type="ECO:0000256" key="1">
    <source>
        <dbReference type="ARBA" id="ARBA00004651"/>
    </source>
</evidence>
<feature type="domain" description="Mechanosensitive ion channel MscS porin" evidence="11">
    <location>
        <begin position="44"/>
        <end position="272"/>
    </location>
</feature>
<dbReference type="GO" id="GO:0008381">
    <property type="term" value="F:mechanosensitive monoatomic ion channel activity"/>
    <property type="evidence" value="ECO:0007669"/>
    <property type="project" value="UniProtKB-ARBA"/>
</dbReference>
<evidence type="ECO:0000259" key="10">
    <source>
        <dbReference type="Pfam" id="PF12794"/>
    </source>
</evidence>
<dbReference type="NCBIfam" id="NF008180">
    <property type="entry name" value="PRK10929.1"/>
    <property type="match status" value="1"/>
</dbReference>
<dbReference type="PANTHER" id="PTHR30347">
    <property type="entry name" value="POTASSIUM CHANNEL RELATED"/>
    <property type="match status" value="1"/>
</dbReference>
<dbReference type="EMBL" id="CP002189">
    <property type="protein sequence ID" value="ADV33483.1"/>
    <property type="molecule type" value="Genomic_DNA"/>
</dbReference>
<dbReference type="InterPro" id="IPR049142">
    <property type="entry name" value="MS_channel_1st"/>
</dbReference>
<evidence type="ECO:0000313" key="15">
    <source>
        <dbReference type="Proteomes" id="UP000007464"/>
    </source>
</evidence>
<keyword evidence="6 8" id="KW-0472">Membrane</keyword>
<dbReference type="Pfam" id="PF12794">
    <property type="entry name" value="MscS_TM"/>
    <property type="match status" value="1"/>
</dbReference>
<accession>E8Q6P2</accession>
<dbReference type="Proteomes" id="UP000007464">
    <property type="component" value="Chromosome"/>
</dbReference>
<dbReference type="PANTHER" id="PTHR30347:SF9">
    <property type="entry name" value="MINICONDUCTANCE MECHANOSENSITIVE CHANNEL MSCM"/>
    <property type="match status" value="1"/>
</dbReference>
<dbReference type="InterPro" id="IPR011066">
    <property type="entry name" value="MscS_channel_C_sf"/>
</dbReference>
<evidence type="ECO:0000256" key="4">
    <source>
        <dbReference type="ARBA" id="ARBA00022692"/>
    </source>
</evidence>
<evidence type="ECO:0000256" key="8">
    <source>
        <dbReference type="SAM" id="Phobius"/>
    </source>
</evidence>
<feature type="domain" description="Mechanosensitive ion channel transmembrane helices 2/3" evidence="13">
    <location>
        <begin position="898"/>
        <end position="939"/>
    </location>
</feature>
<dbReference type="RefSeq" id="WP_013516408.1">
    <property type="nucleotide sequence ID" value="NC_014909.2"/>
</dbReference>
<keyword evidence="7" id="KW-0175">Coiled coil</keyword>
<dbReference type="Pfam" id="PF21088">
    <property type="entry name" value="MS_channel_1st"/>
    <property type="match status" value="1"/>
</dbReference>
<dbReference type="InterPro" id="IPR052702">
    <property type="entry name" value="MscS-like_channel"/>
</dbReference>
<feature type="domain" description="Mechanosensitive ion channel inner membrane" evidence="10">
    <location>
        <begin position="500"/>
        <end position="837"/>
    </location>
</feature>
<dbReference type="SUPFAM" id="SSF50182">
    <property type="entry name" value="Sm-like ribonucleoproteins"/>
    <property type="match status" value="1"/>
</dbReference>
<dbReference type="KEGG" id="bva:BVAF_073"/>